<evidence type="ECO:0000259" key="13">
    <source>
        <dbReference type="PROSITE" id="PS51195"/>
    </source>
</evidence>
<evidence type="ECO:0000256" key="9">
    <source>
        <dbReference type="PROSITE-ProRule" id="PRU00552"/>
    </source>
</evidence>
<evidence type="ECO:0000256" key="5">
    <source>
        <dbReference type="ARBA" id="ARBA00022840"/>
    </source>
</evidence>
<dbReference type="PROSITE" id="PS51194">
    <property type="entry name" value="HELICASE_CTER"/>
    <property type="match status" value="1"/>
</dbReference>
<dbReference type="CDD" id="cd17961">
    <property type="entry name" value="DEADc_DDX56"/>
    <property type="match status" value="1"/>
</dbReference>
<dbReference type="Proteomes" id="UP000815325">
    <property type="component" value="Unassembled WGS sequence"/>
</dbReference>
<evidence type="ECO:0000256" key="3">
    <source>
        <dbReference type="ARBA" id="ARBA00022801"/>
    </source>
</evidence>
<evidence type="ECO:0000256" key="1">
    <source>
        <dbReference type="ARBA" id="ARBA00012552"/>
    </source>
</evidence>
<evidence type="ECO:0000313" key="15">
    <source>
        <dbReference type="Proteomes" id="UP000815325"/>
    </source>
</evidence>
<feature type="region of interest" description="Disordered" evidence="10">
    <location>
        <begin position="455"/>
        <end position="494"/>
    </location>
</feature>
<evidence type="ECO:0000256" key="8">
    <source>
        <dbReference type="ARBA" id="ARBA00047984"/>
    </source>
</evidence>
<keyword evidence="2" id="KW-0547">Nucleotide-binding</keyword>
<dbReference type="PROSITE" id="PS51192">
    <property type="entry name" value="HELICASE_ATP_BIND_1"/>
    <property type="match status" value="1"/>
</dbReference>
<dbReference type="EC" id="3.6.4.13" evidence="1"/>
<evidence type="ECO:0000256" key="4">
    <source>
        <dbReference type="ARBA" id="ARBA00022806"/>
    </source>
</evidence>
<dbReference type="InterPro" id="IPR027417">
    <property type="entry name" value="P-loop_NTPase"/>
</dbReference>
<dbReference type="PANTHER" id="PTHR47959">
    <property type="entry name" value="ATP-DEPENDENT RNA HELICASE RHLE-RELATED"/>
    <property type="match status" value="1"/>
</dbReference>
<keyword evidence="15" id="KW-1185">Reference proteome</keyword>
<keyword evidence="4" id="KW-0347">Helicase</keyword>
<dbReference type="PANTHER" id="PTHR47959:SF21">
    <property type="entry name" value="DEAD-BOX HELICASE 56"/>
    <property type="match status" value="1"/>
</dbReference>
<dbReference type="InterPro" id="IPR011545">
    <property type="entry name" value="DEAD/DEAH_box_helicase_dom"/>
</dbReference>
<comment type="caution">
    <text evidence="14">The sequence shown here is derived from an EMBL/GenBank/DDBJ whole genome shotgun (WGS) entry which is preliminary data.</text>
</comment>
<evidence type="ECO:0000256" key="6">
    <source>
        <dbReference type="ARBA" id="ARBA00022884"/>
    </source>
</evidence>
<comment type="catalytic activity">
    <reaction evidence="8">
        <text>ATP + H2O = ADP + phosphate + H(+)</text>
        <dbReference type="Rhea" id="RHEA:13065"/>
        <dbReference type="ChEBI" id="CHEBI:15377"/>
        <dbReference type="ChEBI" id="CHEBI:15378"/>
        <dbReference type="ChEBI" id="CHEBI:30616"/>
        <dbReference type="ChEBI" id="CHEBI:43474"/>
        <dbReference type="ChEBI" id="CHEBI:456216"/>
        <dbReference type="EC" id="3.6.4.13"/>
    </reaction>
</comment>
<protein>
    <recommendedName>
        <fullName evidence="1">RNA helicase</fullName>
        <ecNumber evidence="1">3.6.4.13</ecNumber>
    </recommendedName>
</protein>
<dbReference type="SUPFAM" id="SSF52540">
    <property type="entry name" value="P-loop containing nucleoside triphosphate hydrolases"/>
    <property type="match status" value="2"/>
</dbReference>
<sequence>MGFEELGLDPRLVRALAKRDFTKPTPVQQDAIPRTLEGKDIVARARTGSGKTLAYLLPALHRILLASASSGNSSAVGGNGLGGSFQALILVPTRELCEQVRQEAAETAALCGSEVSVTALVADAGPQLKRAIATAGHLVVSTPGRIAKALQDGVLPATALSSRLQMLVLDEADLLLSYGFEADLALLAPQIPRACQCMLMSATVSPEVERLTQMVLHNPITLNLINAGAAQPGGEAGSQEESSTSGLPPTIEHFFYECATSMDRLLVMMALLRLGLVRKKTLTFVNTVDQGYRVKLFLESFGVRAALLNAELPLNSRSHILQSFNRGLFDHLIATDDVHAPSHDAAANAGKSKQQRQNDKGKGRGAKGKGAQKDEEFGVTRGIDFKGVHTVINFDLPSSLEGYVHRVGRTGRAGHSGIAITLLTPTDASFKGELECLLSPAKAAAAAAAEGAAKGGEAVISDDEDKDGASSSSDSESDDENQHQKTGKALRPFSRLSKAQEYFEDHAAERQLLRHDKPLHKTPQAPHLRHMPAYLKDPNLIKAKSSTGNNSEGKPMLPHRKARKLPPPPEASIQGTTSASFASSKEDPLKSVKGFARAPKRRGHHDEEMTEMEKQVTEAGLKEAKKKAKMEGKLPQIAAAARSKNAARKFKRKR</sequence>
<feature type="domain" description="Helicase C-terminal" evidence="12">
    <location>
        <begin position="270"/>
        <end position="460"/>
    </location>
</feature>
<dbReference type="SMART" id="SM00487">
    <property type="entry name" value="DEXDc"/>
    <property type="match status" value="1"/>
</dbReference>
<evidence type="ECO:0000259" key="12">
    <source>
        <dbReference type="PROSITE" id="PS51194"/>
    </source>
</evidence>
<dbReference type="InterPro" id="IPR001650">
    <property type="entry name" value="Helicase_C-like"/>
</dbReference>
<organism evidence="14 15">
    <name type="scientific">Dunaliella salina</name>
    <name type="common">Green alga</name>
    <name type="synonym">Protococcus salinus</name>
    <dbReference type="NCBI Taxonomy" id="3046"/>
    <lineage>
        <taxon>Eukaryota</taxon>
        <taxon>Viridiplantae</taxon>
        <taxon>Chlorophyta</taxon>
        <taxon>core chlorophytes</taxon>
        <taxon>Chlorophyceae</taxon>
        <taxon>CS clade</taxon>
        <taxon>Chlamydomonadales</taxon>
        <taxon>Dunaliellaceae</taxon>
        <taxon>Dunaliella</taxon>
    </lineage>
</organism>
<feature type="compositionally biased region" description="Basic and acidic residues" evidence="10">
    <location>
        <begin position="604"/>
        <end position="614"/>
    </location>
</feature>
<dbReference type="EMBL" id="MU070994">
    <property type="protein sequence ID" value="KAF5826362.1"/>
    <property type="molecule type" value="Genomic_DNA"/>
</dbReference>
<feature type="region of interest" description="Disordered" evidence="10">
    <location>
        <begin position="627"/>
        <end position="654"/>
    </location>
</feature>
<keyword evidence="3" id="KW-0378">Hydrolase</keyword>
<feature type="short sequence motif" description="Q motif" evidence="9">
    <location>
        <begin position="1"/>
        <end position="29"/>
    </location>
</feature>
<evidence type="ECO:0000256" key="7">
    <source>
        <dbReference type="ARBA" id="ARBA00038041"/>
    </source>
</evidence>
<dbReference type="Pfam" id="PF00270">
    <property type="entry name" value="DEAD"/>
    <property type="match status" value="1"/>
</dbReference>
<dbReference type="CDD" id="cd18787">
    <property type="entry name" value="SF2_C_DEAD"/>
    <property type="match status" value="1"/>
</dbReference>
<keyword evidence="6" id="KW-0694">RNA-binding</keyword>
<reference evidence="14" key="1">
    <citation type="submission" date="2017-08" db="EMBL/GenBank/DDBJ databases">
        <authorList>
            <person name="Polle J.E."/>
            <person name="Barry K."/>
            <person name="Cushman J."/>
            <person name="Schmutz J."/>
            <person name="Tran D."/>
            <person name="Hathwaick L.T."/>
            <person name="Yim W.C."/>
            <person name="Jenkins J."/>
            <person name="Mckie-Krisberg Z.M."/>
            <person name="Prochnik S."/>
            <person name="Lindquist E."/>
            <person name="Dockter R.B."/>
            <person name="Adam C."/>
            <person name="Molina H."/>
            <person name="Bunkerborg J."/>
            <person name="Jin E."/>
            <person name="Buchheim M."/>
            <person name="Magnuson J."/>
        </authorList>
    </citation>
    <scope>NUCLEOTIDE SEQUENCE</scope>
    <source>
        <strain evidence="14">CCAP 19/18</strain>
    </source>
</reference>
<dbReference type="PROSITE" id="PS51195">
    <property type="entry name" value="Q_MOTIF"/>
    <property type="match status" value="1"/>
</dbReference>
<evidence type="ECO:0000256" key="2">
    <source>
        <dbReference type="ARBA" id="ARBA00022741"/>
    </source>
</evidence>
<feature type="region of interest" description="Disordered" evidence="10">
    <location>
        <begin position="512"/>
        <end position="614"/>
    </location>
</feature>
<feature type="domain" description="Helicase ATP-binding" evidence="11">
    <location>
        <begin position="32"/>
        <end position="222"/>
    </location>
</feature>
<dbReference type="Gene3D" id="3.40.50.300">
    <property type="entry name" value="P-loop containing nucleotide triphosphate hydrolases"/>
    <property type="match status" value="2"/>
</dbReference>
<feature type="compositionally biased region" description="Basic residues" evidence="10">
    <location>
        <begin position="645"/>
        <end position="654"/>
    </location>
</feature>
<dbReference type="Pfam" id="PF00271">
    <property type="entry name" value="Helicase_C"/>
    <property type="match status" value="1"/>
</dbReference>
<feature type="domain" description="DEAD-box RNA helicase Q" evidence="13">
    <location>
        <begin position="1"/>
        <end position="29"/>
    </location>
</feature>
<feature type="region of interest" description="Disordered" evidence="10">
    <location>
        <begin position="343"/>
        <end position="373"/>
    </location>
</feature>
<dbReference type="InterPro" id="IPR014001">
    <property type="entry name" value="Helicase_ATP-bd"/>
</dbReference>
<evidence type="ECO:0000256" key="10">
    <source>
        <dbReference type="SAM" id="MobiDB-lite"/>
    </source>
</evidence>
<name>A0ABQ7FW08_DUNSA</name>
<gene>
    <name evidence="14" type="ORF">DUNSADRAFT_3394</name>
</gene>
<comment type="similarity">
    <text evidence="7">Belongs to the DEAD box helicase family. DDX56/DBP9 subfamily.</text>
</comment>
<dbReference type="InterPro" id="IPR050079">
    <property type="entry name" value="DEAD_box_RNA_helicase"/>
</dbReference>
<evidence type="ECO:0000259" key="11">
    <source>
        <dbReference type="PROSITE" id="PS51192"/>
    </source>
</evidence>
<keyword evidence="5" id="KW-0067">ATP-binding</keyword>
<feature type="compositionally biased region" description="Polar residues" evidence="10">
    <location>
        <begin position="573"/>
        <end position="583"/>
    </location>
</feature>
<dbReference type="SMART" id="SM00490">
    <property type="entry name" value="HELICc"/>
    <property type="match status" value="1"/>
</dbReference>
<accession>A0ABQ7FW08</accession>
<dbReference type="InterPro" id="IPR014014">
    <property type="entry name" value="RNA_helicase_DEAD_Q_motif"/>
</dbReference>
<evidence type="ECO:0000313" key="14">
    <source>
        <dbReference type="EMBL" id="KAF5826362.1"/>
    </source>
</evidence>
<proteinExistence type="inferred from homology"/>